<dbReference type="Gene3D" id="2.10.25.10">
    <property type="entry name" value="Laminin"/>
    <property type="match status" value="1"/>
</dbReference>
<keyword evidence="4" id="KW-0481">Metalloenzyme inhibitor</keyword>
<feature type="signal peptide" evidence="1">
    <location>
        <begin position="1"/>
        <end position="24"/>
    </location>
</feature>
<organism evidence="3 4">
    <name type="scientific">Drosophila arizonae</name>
    <name type="common">Fruit fly</name>
    <dbReference type="NCBI Taxonomy" id="7263"/>
    <lineage>
        <taxon>Eukaryota</taxon>
        <taxon>Metazoa</taxon>
        <taxon>Ecdysozoa</taxon>
        <taxon>Arthropoda</taxon>
        <taxon>Hexapoda</taxon>
        <taxon>Insecta</taxon>
        <taxon>Pterygota</taxon>
        <taxon>Neoptera</taxon>
        <taxon>Endopterygota</taxon>
        <taxon>Diptera</taxon>
        <taxon>Brachycera</taxon>
        <taxon>Muscomorpha</taxon>
        <taxon>Ephydroidea</taxon>
        <taxon>Drosophilidae</taxon>
        <taxon>Drosophila</taxon>
    </lineage>
</organism>
<name>A0ABM1PW43_DROAR</name>
<reference evidence="3" key="1">
    <citation type="journal article" date="1997" name="Nucleic Acids Res.">
        <title>tRNAscan-SE: a program for improved detection of transfer RNA genes in genomic sequence.</title>
        <authorList>
            <person name="Lowe T.M."/>
            <person name="Eddy S.R."/>
        </authorList>
    </citation>
    <scope>NUCLEOTIDE SEQUENCE [LARGE SCALE GENOMIC DNA]</scope>
</reference>
<keyword evidence="4" id="KW-0646">Protease inhibitor</keyword>
<dbReference type="CDD" id="cd19941">
    <property type="entry name" value="TIL"/>
    <property type="match status" value="1"/>
</dbReference>
<evidence type="ECO:0000259" key="2">
    <source>
        <dbReference type="Pfam" id="PF01826"/>
    </source>
</evidence>
<reference evidence="4" key="3">
    <citation type="submission" date="2025-08" db="UniProtKB">
        <authorList>
            <consortium name="RefSeq"/>
        </authorList>
    </citation>
    <scope>IDENTIFICATION</scope>
    <source>
        <tissue evidence="4">Whole organism</tissue>
    </source>
</reference>
<dbReference type="InterPro" id="IPR002919">
    <property type="entry name" value="TIL_dom"/>
</dbReference>
<keyword evidence="3" id="KW-1185">Reference proteome</keyword>
<dbReference type="Proteomes" id="UP000694904">
    <property type="component" value="Chromosome X"/>
</dbReference>
<proteinExistence type="predicted"/>
<evidence type="ECO:0000313" key="4">
    <source>
        <dbReference type="RefSeq" id="XP_017871429.1"/>
    </source>
</evidence>
<evidence type="ECO:0000313" key="3">
    <source>
        <dbReference type="Proteomes" id="UP000694904"/>
    </source>
</evidence>
<dbReference type="GO" id="GO:0030414">
    <property type="term" value="F:peptidase inhibitor activity"/>
    <property type="evidence" value="ECO:0007669"/>
    <property type="project" value="UniProtKB-KW"/>
</dbReference>
<keyword evidence="4" id="KW-0483">Metalloprotease inhibitor</keyword>
<dbReference type="RefSeq" id="XP_017871429.1">
    <property type="nucleotide sequence ID" value="XM_018015940.1"/>
</dbReference>
<evidence type="ECO:0000256" key="1">
    <source>
        <dbReference type="SAM" id="SignalP"/>
    </source>
</evidence>
<feature type="chain" id="PRO_5045900131" evidence="1">
    <location>
        <begin position="25"/>
        <end position="96"/>
    </location>
</feature>
<dbReference type="Pfam" id="PF01826">
    <property type="entry name" value="TIL"/>
    <property type="match status" value="1"/>
</dbReference>
<accession>A0ABM1PW43</accession>
<protein>
    <submittedName>
        <fullName evidence="4">Inducible metalloproteinase inhibitor protein</fullName>
    </submittedName>
</protein>
<dbReference type="InterPro" id="IPR036084">
    <property type="entry name" value="Ser_inhib-like_sf"/>
</dbReference>
<keyword evidence="1" id="KW-0732">Signal</keyword>
<reference evidence="3" key="2">
    <citation type="journal article" date="2016" name="G3 (Bethesda)">
        <title>Genome Evolution in Three Species of Cactophilic Drosophila.</title>
        <authorList>
            <person name="Sanchez-Flores A."/>
            <person name="Penazola F."/>
            <person name="Carpinteyro-Ponce J."/>
            <person name="Nazario-Yepiz N."/>
            <person name="Abreu-Goodger C."/>
            <person name="Machado C.A."/>
            <person name="Markow T.A."/>
        </authorList>
    </citation>
    <scope>NUCLEOTIDE SEQUENCE [LARGE SCALE GENOMIC DNA]</scope>
</reference>
<feature type="domain" description="TIL" evidence="2">
    <location>
        <begin position="33"/>
        <end position="88"/>
    </location>
</feature>
<gene>
    <name evidence="4" type="primary">LOC108619380</name>
</gene>
<dbReference type="SUPFAM" id="SSF57567">
    <property type="entry name" value="Serine protease inhibitors"/>
    <property type="match status" value="1"/>
</dbReference>
<sequence length="96" mass="10085">MSACKVLSAQCLLLGVCLLALVAAQVAITPRACPANETFLPCGPSCQTECATLNQPCLIRHIRCPDGCYCNKGFARDSAGTCIPIAQCSRRGSHSN</sequence>
<dbReference type="GeneID" id="108619380"/>